<dbReference type="InterPro" id="IPR002772">
    <property type="entry name" value="Glyco_hydro_3_C"/>
</dbReference>
<dbReference type="InterPro" id="IPR017853">
    <property type="entry name" value="GH"/>
</dbReference>
<feature type="signal peptide" evidence="5">
    <location>
        <begin position="1"/>
        <end position="16"/>
    </location>
</feature>
<dbReference type="InterPro" id="IPR000421">
    <property type="entry name" value="FA58C"/>
</dbReference>
<organism evidence="8 9">
    <name type="scientific">Actinacidiphila reveromycinica</name>
    <dbReference type="NCBI Taxonomy" id="659352"/>
    <lineage>
        <taxon>Bacteria</taxon>
        <taxon>Bacillati</taxon>
        <taxon>Actinomycetota</taxon>
        <taxon>Actinomycetes</taxon>
        <taxon>Kitasatosporales</taxon>
        <taxon>Streptomycetaceae</taxon>
        <taxon>Actinacidiphila</taxon>
    </lineage>
</organism>
<evidence type="ECO:0000256" key="3">
    <source>
        <dbReference type="ARBA" id="ARBA00058905"/>
    </source>
</evidence>
<comment type="function">
    <text evidence="3">Catalyzes the hydrolysis of a non-reducing terminal alpha-L-arabinopyranosidic linkage in ginsenoside Rb2 (alpha-L-arabinopyranosyl-(1-&gt;6)-alpha-D-glucopyranosyl) to release alpha-D-glucopyranosyl (Rd). It is not able to hydrolyze alpha-L-arabinofuranosyl-(1-&gt;6)-alpha-D-glucopyranosyl (Rc).</text>
</comment>
<keyword evidence="5" id="KW-0732">Signal</keyword>
<evidence type="ECO:0000259" key="6">
    <source>
        <dbReference type="PROSITE" id="PS50022"/>
    </source>
</evidence>
<dbReference type="Gene3D" id="3.20.20.300">
    <property type="entry name" value="Glycoside hydrolase, family 3, N-terminal domain"/>
    <property type="match status" value="1"/>
</dbReference>
<dbReference type="GO" id="GO:0005975">
    <property type="term" value="P:carbohydrate metabolic process"/>
    <property type="evidence" value="ECO:0007669"/>
    <property type="project" value="InterPro"/>
</dbReference>
<dbReference type="InterPro" id="IPR036881">
    <property type="entry name" value="Glyco_hydro_3_C_sf"/>
</dbReference>
<keyword evidence="9" id="KW-1185">Reference proteome</keyword>
<dbReference type="Gene3D" id="3.40.50.1700">
    <property type="entry name" value="Glycoside hydrolase family 3 C-terminal domain"/>
    <property type="match status" value="1"/>
</dbReference>
<dbReference type="InterPro" id="IPR037524">
    <property type="entry name" value="PA14/GLEYA"/>
</dbReference>
<dbReference type="SUPFAM" id="SSF52279">
    <property type="entry name" value="Beta-D-glucan exohydrolase, C-terminal domain"/>
    <property type="match status" value="2"/>
</dbReference>
<feature type="domain" description="F5/8 type C" evidence="6">
    <location>
        <begin position="402"/>
        <end position="541"/>
    </location>
</feature>
<dbReference type="SUPFAM" id="SSF49785">
    <property type="entry name" value="Galactose-binding domain-like"/>
    <property type="match status" value="1"/>
</dbReference>
<dbReference type="Pfam" id="PF00933">
    <property type="entry name" value="Glyco_hydro_3"/>
    <property type="match status" value="1"/>
</dbReference>
<keyword evidence="2 8" id="KW-0378">Hydrolase</keyword>
<dbReference type="Pfam" id="PF07691">
    <property type="entry name" value="PA14"/>
    <property type="match status" value="1"/>
</dbReference>
<feature type="chain" id="PRO_5038687874" description="Exo-alpha-(1-&gt;6)-L-arabinopyranosidase" evidence="5">
    <location>
        <begin position="17"/>
        <end position="1402"/>
    </location>
</feature>
<dbReference type="PANTHER" id="PTHR42715:SF10">
    <property type="entry name" value="BETA-GLUCOSIDASE"/>
    <property type="match status" value="1"/>
</dbReference>
<dbReference type="Proteomes" id="UP000595703">
    <property type="component" value="Chromosome"/>
</dbReference>
<dbReference type="Pfam" id="PF01915">
    <property type="entry name" value="Glyco_hydro_3_C"/>
    <property type="match status" value="1"/>
</dbReference>
<evidence type="ECO:0000256" key="5">
    <source>
        <dbReference type="SAM" id="SignalP"/>
    </source>
</evidence>
<dbReference type="InterPro" id="IPR013783">
    <property type="entry name" value="Ig-like_fold"/>
</dbReference>
<dbReference type="InterPro" id="IPR026891">
    <property type="entry name" value="Fn3-like"/>
</dbReference>
<dbReference type="SMART" id="SM01217">
    <property type="entry name" value="Fn3_like"/>
    <property type="match status" value="1"/>
</dbReference>
<dbReference type="PRINTS" id="PR00133">
    <property type="entry name" value="GLHYDRLASE3"/>
</dbReference>
<dbReference type="KEGG" id="arev:RVR_9855"/>
<evidence type="ECO:0000256" key="4">
    <source>
        <dbReference type="ARBA" id="ARBA00074219"/>
    </source>
</evidence>
<reference evidence="8 9" key="4">
    <citation type="journal article" date="2020" name="Sci. Rep.">
        <title>beta-carboline chemical signals induce reveromycin production through a LuxR family regulator in Streptomyces sp. SN-593.</title>
        <authorList>
            <person name="Panthee S."/>
            <person name="Kito N."/>
            <person name="Hayashi T."/>
            <person name="Shimizu T."/>
            <person name="Ishikawa J."/>
            <person name="Hamamoto H."/>
            <person name="Osada H."/>
            <person name="Takahashi S."/>
        </authorList>
    </citation>
    <scope>NUCLEOTIDE SEQUENCE [LARGE SCALE GENOMIC DNA]</scope>
    <source>
        <strain evidence="8 9">SN-593</strain>
    </source>
</reference>
<reference evidence="8 9" key="1">
    <citation type="journal article" date="2010" name="J. Bacteriol.">
        <title>Biochemical characterization of a novel indole prenyltransferase from Streptomyces sp. SN-593.</title>
        <authorList>
            <person name="Takahashi S."/>
            <person name="Takagi H."/>
            <person name="Toyoda A."/>
            <person name="Uramoto M."/>
            <person name="Nogawa T."/>
            <person name="Ueki M."/>
            <person name="Sakaki Y."/>
            <person name="Osada H."/>
        </authorList>
    </citation>
    <scope>NUCLEOTIDE SEQUENCE [LARGE SCALE GENOMIC DNA]</scope>
    <source>
        <strain evidence="8 9">SN-593</strain>
    </source>
</reference>
<dbReference type="Gene3D" id="2.60.40.10">
    <property type="entry name" value="Immunoglobulins"/>
    <property type="match status" value="1"/>
</dbReference>
<name>A0A7U3V0R5_9ACTN</name>
<dbReference type="PROSITE" id="PS50022">
    <property type="entry name" value="FA58C_3"/>
    <property type="match status" value="1"/>
</dbReference>
<evidence type="ECO:0000256" key="2">
    <source>
        <dbReference type="ARBA" id="ARBA00022801"/>
    </source>
</evidence>
<dbReference type="InterPro" id="IPR018905">
    <property type="entry name" value="A-galactase_NEW3"/>
</dbReference>
<evidence type="ECO:0000313" key="8">
    <source>
        <dbReference type="EMBL" id="BBB02122.1"/>
    </source>
</evidence>
<dbReference type="PROSITE" id="PS51820">
    <property type="entry name" value="PA14"/>
    <property type="match status" value="1"/>
</dbReference>
<dbReference type="SMART" id="SM00758">
    <property type="entry name" value="PA14"/>
    <property type="match status" value="1"/>
</dbReference>
<proteinExistence type="inferred from homology"/>
<evidence type="ECO:0000259" key="7">
    <source>
        <dbReference type="PROSITE" id="PS51820"/>
    </source>
</evidence>
<dbReference type="EMBL" id="AP018365">
    <property type="protein sequence ID" value="BBB02122.1"/>
    <property type="molecule type" value="Genomic_DNA"/>
</dbReference>
<dbReference type="Pfam" id="PF10633">
    <property type="entry name" value="NPCBM_assoc"/>
    <property type="match status" value="1"/>
</dbReference>
<dbReference type="InterPro" id="IPR050288">
    <property type="entry name" value="Cellulose_deg_GH3"/>
</dbReference>
<comment type="similarity">
    <text evidence="1">Belongs to the glycosyl hydrolase 3 family.</text>
</comment>
<dbReference type="InterPro" id="IPR036962">
    <property type="entry name" value="Glyco_hydro_3_N_sf"/>
</dbReference>
<protein>
    <recommendedName>
        <fullName evidence="4">Exo-alpha-(1-&gt;6)-L-arabinopyranosidase</fullName>
    </recommendedName>
</protein>
<dbReference type="Pfam" id="PF14310">
    <property type="entry name" value="Fn3-like"/>
    <property type="match status" value="1"/>
</dbReference>
<dbReference type="InterPro" id="IPR001764">
    <property type="entry name" value="Glyco_hydro_3_N"/>
</dbReference>
<dbReference type="InterPro" id="IPR008979">
    <property type="entry name" value="Galactose-bd-like_sf"/>
</dbReference>
<dbReference type="PANTHER" id="PTHR42715">
    <property type="entry name" value="BETA-GLUCOSIDASE"/>
    <property type="match status" value="1"/>
</dbReference>
<accession>A0A7U3V0R5</accession>
<evidence type="ECO:0000313" key="9">
    <source>
        <dbReference type="Proteomes" id="UP000595703"/>
    </source>
</evidence>
<dbReference type="GO" id="GO:0008422">
    <property type="term" value="F:beta-glucosidase activity"/>
    <property type="evidence" value="ECO:0007669"/>
    <property type="project" value="UniProtKB-ARBA"/>
</dbReference>
<reference evidence="8 9" key="2">
    <citation type="journal article" date="2011" name="J. Antibiot.">
        <title>Furaquinocins I and J: novel polyketide isoprenoid hybrid compounds from Streptomyces reveromyceticus SN-593.</title>
        <authorList>
            <person name="Panthee S."/>
            <person name="Takahashi S."/>
            <person name="Takagi H."/>
            <person name="Nogawa T."/>
            <person name="Oowada E."/>
            <person name="Uramoto M."/>
            <person name="Osada H."/>
        </authorList>
    </citation>
    <scope>NUCLEOTIDE SEQUENCE [LARGE SCALE GENOMIC DNA]</scope>
    <source>
        <strain evidence="8 9">SN-593</strain>
    </source>
</reference>
<dbReference type="FunFam" id="2.60.40.10:FF:000495">
    <property type="entry name" value="Periplasmic beta-glucosidase"/>
    <property type="match status" value="1"/>
</dbReference>
<dbReference type="InterPro" id="IPR011658">
    <property type="entry name" value="PA14_dom"/>
</dbReference>
<gene>
    <name evidence="8" type="ORF">RVR_9855</name>
</gene>
<dbReference type="Gene3D" id="2.60.120.260">
    <property type="entry name" value="Galactose-binding domain-like"/>
    <property type="match status" value="1"/>
</dbReference>
<dbReference type="SUPFAM" id="SSF51445">
    <property type="entry name" value="(Trans)glycosidases"/>
    <property type="match status" value="1"/>
</dbReference>
<feature type="domain" description="PA14" evidence="7">
    <location>
        <begin position="576"/>
        <end position="726"/>
    </location>
</feature>
<evidence type="ECO:0000256" key="1">
    <source>
        <dbReference type="ARBA" id="ARBA00005336"/>
    </source>
</evidence>
<sequence length="1402" mass="142905">MAAALLLTVTAGQVPAAAGGPATADSACPWVGSTATPAQRAAQVLARMTTDEKLSMTHGSQLPGYAGVVAAIPRLCIPALNLNDGGAGVVMGGTTAMPAPVAAAASWDPAAELSYGQVVGAEAKTKGVSVDLGPDANLERDPRGGRVFEMAGEDPYLAGAMTTQYVKGVQSQGVMADVKHLVANDTEQNRNNGNAIVDERTLREIYYPAFEQAVQEGGAASIMAATSLVNGVHANENATLLKDTAKQDWGFDGFVVTDWDGARSTVRAADAELDLNMPAPGNFGQALSDAVRSGQVSTAVLNDKVARLLTEEFAFGLFDSTAGSPGATATTPEHVATARDIAAEGTVLMKNEGGLLPLKASGTPSIAVIGAAAKDAPVTGGGGSSHVPADPSSVVTVADGIAARAGAGVRVDSVGSWAGAASSSASASDQPDNMFDGDLGTRWSSGQPMADGQWVTADTGGSHPIDRITMDAGNATDYARGYQVYLSSDGKDWGSPVAEGTGTGQVVTAAFAARQARYVKVVQTGSASSWWSIAELDAYTADGAGGQTALERSGVRVPGVTDKLPTVPSARFTTAGGEQGLTASYYNNLDLSGTPALTRVEPDIDDHYTSAPGPGVNPAGFSVRWTGYLTAPVTGTYTFSMADTGGVRMSLGGRPVFQDWAQYGPGVSAVHLVGGERTPITVENYQPVNGPSGPVAGTPTSPPSNGSVTLGWQVPDTAAIAAAAAAARQDSVAVVVVSDDESEDGDRQNLTLPGAQDDLVEAVAAANPHTVVVLDTGAPVLMPWLDSVDGVLESWYGGQQNGTALASVLFGDVNPSGKLPQTWPASMSQLPTADPARYPGTVDVATNTTDYHYSEGLDVGYRWYDAHHLTPLFPFGFGLSYSTFSFSGLSVSPGTAEAAGPVRVSATVRNTGTRTGSEVAQLYVGDPATSGEPPEQLKGFQRVTLRPGQSQRVTFSLSPSDLRIWDDATGAWKTDPGTYRLSVGDSSRDLPLTGHYTLRRSTGTRAVSAHAPATLDPAHGNVVTTTLTAGGDQTLDHVRLGLGVPAGWTAVPRTAAQFRSVRPGTRLSTSWLVTPPAGAQDRLWRLTASASADGGYRTDGGLQVTVGPLVSATLTSTAKLARTGSSYPAVLTLHNTGDRRVSVDVGADPPDGVDVTPATATVVLAPGASATEPLTVAVGNGARSAAIDLTGTVHTSDGDLPLQGGSLDLPLLFGSLAAAYDNTAVSDDSAPQSADFDGSGYSYSAQALAGVGLVPGQTVPQDPPVLSWPSAAPGSPDNVVAAGQNIAVGGSGAQLWFLGSANNGSGSGTGTLTYTDGSTAPYTLTLTNWTPSSPLPGDDLVATAPSWNRPAGSGYPAATEVSVYATKVPLAAGKTLAYVTLPSTAAGDQAGTRLHVFDIAVE</sequence>
<reference evidence="8 9" key="3">
    <citation type="journal article" date="2011" name="Nat. Chem. Biol.">
        <title>Reveromycin A biosynthesis uses RevG and RevJ for stereospecific spiroacetal formation.</title>
        <authorList>
            <person name="Takahashi S."/>
            <person name="Toyoda A."/>
            <person name="Sekiyama Y."/>
            <person name="Takagi H."/>
            <person name="Nogawa T."/>
            <person name="Uramoto M."/>
            <person name="Suzuki R."/>
            <person name="Koshino H."/>
            <person name="Kumano T."/>
            <person name="Panthee S."/>
            <person name="Dairi T."/>
            <person name="Ishikawa J."/>
            <person name="Ikeda H."/>
            <person name="Sakaki Y."/>
            <person name="Osada H."/>
        </authorList>
    </citation>
    <scope>NUCLEOTIDE SEQUENCE [LARGE SCALE GENOMIC DNA]</scope>
    <source>
        <strain evidence="8 9">SN-593</strain>
    </source>
</reference>